<reference evidence="12" key="1">
    <citation type="submission" date="2020-10" db="EMBL/GenBank/DDBJ databases">
        <title>Taxonomic study of unclassified bacteria belonging to the class Ktedonobacteria.</title>
        <authorList>
            <person name="Yabe S."/>
            <person name="Wang C.M."/>
            <person name="Zheng Y."/>
            <person name="Sakai Y."/>
            <person name="Cavaletti L."/>
            <person name="Monciardini P."/>
            <person name="Donadio S."/>
        </authorList>
    </citation>
    <scope>NUCLEOTIDE SEQUENCE</scope>
    <source>
        <strain evidence="12">ID150040</strain>
    </source>
</reference>
<dbReference type="PROSITE" id="PS50989">
    <property type="entry name" value="COA_CT_CTER"/>
    <property type="match status" value="1"/>
</dbReference>
<keyword evidence="13" id="KW-1185">Reference proteome</keyword>
<evidence type="ECO:0000259" key="11">
    <source>
        <dbReference type="PROSITE" id="PS50989"/>
    </source>
</evidence>
<protein>
    <recommendedName>
        <fullName evidence="10">Acetyl-coenzyme A carboxylase carboxyl transferase subunit alpha</fullName>
        <shortName evidence="10">ACCase subunit alpha</shortName>
        <shortName evidence="10">Acetyl-CoA carboxylase carboxyltransferase subunit alpha</shortName>
        <ecNumber evidence="10">2.1.3.15</ecNumber>
    </recommendedName>
</protein>
<evidence type="ECO:0000313" key="12">
    <source>
        <dbReference type="EMBL" id="GHO96057.1"/>
    </source>
</evidence>
<dbReference type="Proteomes" id="UP000597444">
    <property type="component" value="Unassembled WGS sequence"/>
</dbReference>
<organism evidence="12 13">
    <name type="scientific">Reticulibacter mediterranei</name>
    <dbReference type="NCBI Taxonomy" id="2778369"/>
    <lineage>
        <taxon>Bacteria</taxon>
        <taxon>Bacillati</taxon>
        <taxon>Chloroflexota</taxon>
        <taxon>Ktedonobacteria</taxon>
        <taxon>Ktedonobacterales</taxon>
        <taxon>Reticulibacteraceae</taxon>
        <taxon>Reticulibacter</taxon>
    </lineage>
</organism>
<dbReference type="InterPro" id="IPR011763">
    <property type="entry name" value="COA_CT_C"/>
</dbReference>
<comment type="catalytic activity">
    <reaction evidence="9 10">
        <text>N(6)-carboxybiotinyl-L-lysyl-[protein] + acetyl-CoA = N(6)-biotinyl-L-lysyl-[protein] + malonyl-CoA</text>
        <dbReference type="Rhea" id="RHEA:54728"/>
        <dbReference type="Rhea" id="RHEA-COMP:10505"/>
        <dbReference type="Rhea" id="RHEA-COMP:10506"/>
        <dbReference type="ChEBI" id="CHEBI:57288"/>
        <dbReference type="ChEBI" id="CHEBI:57384"/>
        <dbReference type="ChEBI" id="CHEBI:83144"/>
        <dbReference type="ChEBI" id="CHEBI:83145"/>
        <dbReference type="EC" id="2.1.3.15"/>
    </reaction>
</comment>
<evidence type="ECO:0000256" key="6">
    <source>
        <dbReference type="ARBA" id="ARBA00022840"/>
    </source>
</evidence>
<comment type="function">
    <text evidence="10">Component of the acetyl coenzyme A carboxylase (ACC) complex. First, biotin carboxylase catalyzes the carboxylation of biotin on its carrier protein (BCCP) and then the CO(2) group is transferred by the carboxyltransferase to acetyl-CoA to form malonyl-CoA.</text>
</comment>
<comment type="subunit">
    <text evidence="10">Acetyl-CoA carboxylase is a heterohexamer composed of biotin carboxyl carrier protein (AccB), biotin carboxylase (AccC) and two subunits each of ACCase subunit alpha (AccA) and ACCase subunit beta (AccD).</text>
</comment>
<keyword evidence="4 10" id="KW-0547">Nucleotide-binding</keyword>
<evidence type="ECO:0000256" key="5">
    <source>
        <dbReference type="ARBA" id="ARBA00022832"/>
    </source>
</evidence>
<dbReference type="Pfam" id="PF03255">
    <property type="entry name" value="ACCA"/>
    <property type="match status" value="1"/>
</dbReference>
<dbReference type="PRINTS" id="PR01069">
    <property type="entry name" value="ACCCTRFRASEA"/>
</dbReference>
<keyword evidence="8 10" id="KW-0275">Fatty acid biosynthesis</keyword>
<evidence type="ECO:0000313" key="13">
    <source>
        <dbReference type="Proteomes" id="UP000597444"/>
    </source>
</evidence>
<comment type="subcellular location">
    <subcellularLocation>
        <location evidence="10">Cytoplasm</location>
    </subcellularLocation>
</comment>
<evidence type="ECO:0000256" key="4">
    <source>
        <dbReference type="ARBA" id="ARBA00022741"/>
    </source>
</evidence>
<dbReference type="InterPro" id="IPR001095">
    <property type="entry name" value="Acetyl_CoA_COase_a_su"/>
</dbReference>
<dbReference type="NCBIfam" id="TIGR00513">
    <property type="entry name" value="accA"/>
    <property type="match status" value="1"/>
</dbReference>
<evidence type="ECO:0000256" key="3">
    <source>
        <dbReference type="ARBA" id="ARBA00022679"/>
    </source>
</evidence>
<dbReference type="UniPathway" id="UPA00655">
    <property type="reaction ID" value="UER00711"/>
</dbReference>
<evidence type="ECO:0000256" key="9">
    <source>
        <dbReference type="ARBA" id="ARBA00049152"/>
    </source>
</evidence>
<evidence type="ECO:0000256" key="8">
    <source>
        <dbReference type="ARBA" id="ARBA00023160"/>
    </source>
</evidence>
<comment type="pathway">
    <text evidence="1 10">Lipid metabolism; malonyl-CoA biosynthesis; malonyl-CoA from acetyl-CoA: step 1/1.</text>
</comment>
<sequence>MAYDLEFEKPLADLEKKINALQRKGDRLKPDEQAQLQTLENELRTRTEEIYKNLTAWQTVQVARHKDRPYSLDYIKFMCDDFFELHGDRSYADDHAIVAGLATLDGQTVMLICHQKGRDMKDKQFRNLGMPHPEGYRKAQRMMRQAEKFGIPLVTLIDTAGASVALPDEERGQSEAIAASLYLMARLRVPIVATVIGEGNSGGALGISIADRILMMEHSYYTVAAPEAAADILKFGGAHAALAAEGQRIRAKDSLEFHIADELVPEPLGGAHRNYRQAAESLKAVLLRHLTELKQMTPDELLEKRYQKFRNIGHFGRETTTETSQIQV</sequence>
<dbReference type="InterPro" id="IPR029045">
    <property type="entry name" value="ClpP/crotonase-like_dom_sf"/>
</dbReference>
<keyword evidence="6 10" id="KW-0067">ATP-binding</keyword>
<dbReference type="NCBIfam" id="NF004344">
    <property type="entry name" value="PRK05724.1"/>
    <property type="match status" value="1"/>
</dbReference>
<gene>
    <name evidence="10 12" type="primary">accA</name>
    <name evidence="12" type="ORF">KSF_061050</name>
</gene>
<dbReference type="Gene3D" id="3.90.226.10">
    <property type="entry name" value="2-enoyl-CoA Hydratase, Chain A, domain 1"/>
    <property type="match status" value="1"/>
</dbReference>
<keyword evidence="7 10" id="KW-0443">Lipid metabolism</keyword>
<keyword evidence="2 10" id="KW-0444">Lipid biosynthesis</keyword>
<dbReference type="EMBL" id="BNJK01000001">
    <property type="protein sequence ID" value="GHO96057.1"/>
    <property type="molecule type" value="Genomic_DNA"/>
</dbReference>
<keyword evidence="3 10" id="KW-0808">Transferase</keyword>
<dbReference type="RefSeq" id="WP_220206705.1">
    <property type="nucleotide sequence ID" value="NZ_BNJK01000001.1"/>
</dbReference>
<evidence type="ECO:0000256" key="7">
    <source>
        <dbReference type="ARBA" id="ARBA00023098"/>
    </source>
</evidence>
<evidence type="ECO:0000256" key="10">
    <source>
        <dbReference type="HAMAP-Rule" id="MF_00823"/>
    </source>
</evidence>
<dbReference type="GO" id="GO:0016743">
    <property type="term" value="F:carboxyl- or carbamoyltransferase activity"/>
    <property type="evidence" value="ECO:0007669"/>
    <property type="project" value="UniProtKB-UniRule"/>
</dbReference>
<dbReference type="GO" id="GO:0003989">
    <property type="term" value="F:acetyl-CoA carboxylase activity"/>
    <property type="evidence" value="ECO:0007669"/>
    <property type="project" value="InterPro"/>
</dbReference>
<dbReference type="SUPFAM" id="SSF52096">
    <property type="entry name" value="ClpP/crotonase"/>
    <property type="match status" value="1"/>
</dbReference>
<keyword evidence="10" id="KW-0963">Cytoplasm</keyword>
<feature type="domain" description="CoA carboxyltransferase C-terminal" evidence="11">
    <location>
        <begin position="38"/>
        <end position="292"/>
    </location>
</feature>
<dbReference type="PANTHER" id="PTHR42853:SF3">
    <property type="entry name" value="ACETYL-COENZYME A CARBOXYLASE CARBOXYL TRANSFERASE SUBUNIT ALPHA, CHLOROPLASTIC"/>
    <property type="match status" value="1"/>
</dbReference>
<evidence type="ECO:0000256" key="2">
    <source>
        <dbReference type="ARBA" id="ARBA00022516"/>
    </source>
</evidence>
<dbReference type="EC" id="2.1.3.15" evidence="10"/>
<dbReference type="PANTHER" id="PTHR42853">
    <property type="entry name" value="ACETYL-COENZYME A CARBOXYLASE CARBOXYL TRANSFERASE SUBUNIT ALPHA"/>
    <property type="match status" value="1"/>
</dbReference>
<dbReference type="HAMAP" id="MF_00823">
    <property type="entry name" value="AcetylCoA_CT_alpha"/>
    <property type="match status" value="1"/>
</dbReference>
<comment type="similarity">
    <text evidence="10">Belongs to the AccA family.</text>
</comment>
<keyword evidence="5 10" id="KW-0276">Fatty acid metabolism</keyword>
<proteinExistence type="inferred from homology"/>
<dbReference type="GO" id="GO:0005524">
    <property type="term" value="F:ATP binding"/>
    <property type="evidence" value="ECO:0007669"/>
    <property type="project" value="UniProtKB-KW"/>
</dbReference>
<dbReference type="GO" id="GO:0009317">
    <property type="term" value="C:acetyl-CoA carboxylase complex"/>
    <property type="evidence" value="ECO:0007669"/>
    <property type="project" value="InterPro"/>
</dbReference>
<comment type="caution">
    <text evidence="12">The sequence shown here is derived from an EMBL/GenBank/DDBJ whole genome shotgun (WGS) entry which is preliminary data.</text>
</comment>
<dbReference type="NCBIfam" id="NF041504">
    <property type="entry name" value="AccA_sub"/>
    <property type="match status" value="1"/>
</dbReference>
<dbReference type="AlphaFoldDB" id="A0A8J3ISL2"/>
<dbReference type="GO" id="GO:2001295">
    <property type="term" value="P:malonyl-CoA biosynthetic process"/>
    <property type="evidence" value="ECO:0007669"/>
    <property type="project" value="UniProtKB-UniRule"/>
</dbReference>
<accession>A0A8J3ISL2</accession>
<name>A0A8J3ISL2_9CHLR</name>
<dbReference type="GO" id="GO:0006633">
    <property type="term" value="P:fatty acid biosynthetic process"/>
    <property type="evidence" value="ECO:0007669"/>
    <property type="project" value="UniProtKB-KW"/>
</dbReference>
<evidence type="ECO:0000256" key="1">
    <source>
        <dbReference type="ARBA" id="ARBA00004956"/>
    </source>
</evidence>